<evidence type="ECO:0000256" key="1">
    <source>
        <dbReference type="SAM" id="MobiDB-lite"/>
    </source>
</evidence>
<reference evidence="2" key="1">
    <citation type="submission" date="2019-12" db="EMBL/GenBank/DDBJ databases">
        <title>An insight into the sialome of adult female Ixodes ricinus ticks feeding for 6 days.</title>
        <authorList>
            <person name="Perner J."/>
            <person name="Ribeiro J.M.C."/>
        </authorList>
    </citation>
    <scope>NUCLEOTIDE SEQUENCE</scope>
    <source>
        <strain evidence="2">Semi-engorged</strain>
        <tissue evidence="2">Salivary glands</tissue>
    </source>
</reference>
<dbReference type="EMBL" id="GIFC01006886">
    <property type="protein sequence ID" value="MXU88969.1"/>
    <property type="molecule type" value="Transcribed_RNA"/>
</dbReference>
<feature type="region of interest" description="Disordered" evidence="1">
    <location>
        <begin position="44"/>
        <end position="68"/>
    </location>
</feature>
<proteinExistence type="predicted"/>
<organism evidence="2">
    <name type="scientific">Ixodes ricinus</name>
    <name type="common">Common tick</name>
    <name type="synonym">Acarus ricinus</name>
    <dbReference type="NCBI Taxonomy" id="34613"/>
    <lineage>
        <taxon>Eukaryota</taxon>
        <taxon>Metazoa</taxon>
        <taxon>Ecdysozoa</taxon>
        <taxon>Arthropoda</taxon>
        <taxon>Chelicerata</taxon>
        <taxon>Arachnida</taxon>
        <taxon>Acari</taxon>
        <taxon>Parasitiformes</taxon>
        <taxon>Ixodida</taxon>
        <taxon>Ixodoidea</taxon>
        <taxon>Ixodidae</taxon>
        <taxon>Ixodinae</taxon>
        <taxon>Ixodes</taxon>
    </lineage>
</organism>
<sequence length="105" mass="11551">MRPRVAVTLLLGPYVAPRLSESLTEVGRTLECLWRDTSWSTRSMKRKPSTRVTPTRLRGSSSSSPPWCPPWGPVGSDLSGVGPPPLWSPCDAPELWCSSSCIWVV</sequence>
<name>A0A6B0U8T9_IXORI</name>
<protein>
    <submittedName>
        <fullName evidence="2">Putative secreted protein</fullName>
    </submittedName>
</protein>
<accession>A0A6B0U8T9</accession>
<dbReference type="AlphaFoldDB" id="A0A6B0U8T9"/>
<evidence type="ECO:0000313" key="2">
    <source>
        <dbReference type="EMBL" id="MXU88969.1"/>
    </source>
</evidence>